<feature type="transmembrane region" description="Helical" evidence="6">
    <location>
        <begin position="93"/>
        <end position="113"/>
    </location>
</feature>
<evidence type="ECO:0000256" key="1">
    <source>
        <dbReference type="ARBA" id="ARBA00004141"/>
    </source>
</evidence>
<sequence length="311" mass="33587">MSGVLSIATTTVRLPVGPASSGGSAEMDLSFLVIILQLIFLEGILSIDNAAVLGAMVSSLPDTQPIPWPPALKRVGHWLDGVLGPQRLAALRVGLLGAYVGRGLMLLAASFIIRNPWLKLVGAAYLIRLALDDLSAPGEQGAEEDGEVRPVRQAGFWLTVLNVELMDLAFSLDNVVAAVSLSDHILVVMLGVAIGILVMRFAAGIFSYVVEREPILKSAAYILVLSIGIELVLEELGIMEFSDWARFGISMSIIALSLAYAHLPFLRIFRPVLVWLSQGFGIINALIVWVLAPLRGLVYLVRLAFRRPEKA</sequence>
<evidence type="ECO:0000313" key="7">
    <source>
        <dbReference type="EMBL" id="BAJ62194.1"/>
    </source>
</evidence>
<dbReference type="InterPro" id="IPR005496">
    <property type="entry name" value="Integral_membrane_TerC"/>
</dbReference>
<feature type="transmembrane region" description="Helical" evidence="6">
    <location>
        <begin position="29"/>
        <end position="47"/>
    </location>
</feature>
<reference evidence="7 8" key="1">
    <citation type="submission" date="2010-12" db="EMBL/GenBank/DDBJ databases">
        <title>Whole genome sequence of Anaerolinea thermophila UNI-1.</title>
        <authorList>
            <person name="Narita-Yamada S."/>
            <person name="Kishi E."/>
            <person name="Watanabe Y."/>
            <person name="Takasaki K."/>
            <person name="Ankai A."/>
            <person name="Oguchi A."/>
            <person name="Fukui S."/>
            <person name="Takahashi M."/>
            <person name="Yashiro I."/>
            <person name="Hosoyama A."/>
            <person name="Sekiguchi Y."/>
            <person name="Hanada S."/>
            <person name="Fujita N."/>
        </authorList>
    </citation>
    <scope>NUCLEOTIDE SEQUENCE [LARGE SCALE GENOMIC DNA]</scope>
    <source>
        <strain evidence="8">DSM 14523 / JCM 11388 / NBRC 100420 / UNI-1</strain>
    </source>
</reference>
<feature type="transmembrane region" description="Helical" evidence="6">
    <location>
        <begin position="184"/>
        <end position="209"/>
    </location>
</feature>
<dbReference type="EMBL" id="AP012029">
    <property type="protein sequence ID" value="BAJ62194.1"/>
    <property type="molecule type" value="Genomic_DNA"/>
</dbReference>
<proteinExistence type="inferred from homology"/>
<keyword evidence="5 6" id="KW-0472">Membrane</keyword>
<dbReference type="HOGENOM" id="CLU_070543_1_1_0"/>
<dbReference type="KEGG" id="atm:ANT_01600"/>
<protein>
    <submittedName>
        <fullName evidence="7">Hypothetical membrane protein</fullName>
    </submittedName>
</protein>
<evidence type="ECO:0000256" key="3">
    <source>
        <dbReference type="ARBA" id="ARBA00022692"/>
    </source>
</evidence>
<feature type="transmembrane region" description="Helical" evidence="6">
    <location>
        <begin position="245"/>
        <end position="263"/>
    </location>
</feature>
<comment type="subcellular location">
    <subcellularLocation>
        <location evidence="1">Membrane</location>
        <topology evidence="1">Multi-pass membrane protein</topology>
    </subcellularLocation>
</comment>
<name>E8MZ51_ANATU</name>
<dbReference type="AlphaFoldDB" id="E8MZ51"/>
<organism evidence="7 8">
    <name type="scientific">Anaerolinea thermophila (strain DSM 14523 / JCM 11388 / NBRC 100420 / UNI-1)</name>
    <dbReference type="NCBI Taxonomy" id="926569"/>
    <lineage>
        <taxon>Bacteria</taxon>
        <taxon>Bacillati</taxon>
        <taxon>Chloroflexota</taxon>
        <taxon>Anaerolineae</taxon>
        <taxon>Anaerolineales</taxon>
        <taxon>Anaerolineaceae</taxon>
        <taxon>Anaerolinea</taxon>
    </lineage>
</organism>
<evidence type="ECO:0000313" key="8">
    <source>
        <dbReference type="Proteomes" id="UP000008922"/>
    </source>
</evidence>
<keyword evidence="3 6" id="KW-0812">Transmembrane</keyword>
<dbReference type="GO" id="GO:0016020">
    <property type="term" value="C:membrane"/>
    <property type="evidence" value="ECO:0007669"/>
    <property type="project" value="UniProtKB-SubCell"/>
</dbReference>
<dbReference type="Pfam" id="PF03741">
    <property type="entry name" value="TerC"/>
    <property type="match status" value="1"/>
</dbReference>
<dbReference type="InParanoid" id="E8MZ51"/>
<dbReference type="Proteomes" id="UP000008922">
    <property type="component" value="Chromosome"/>
</dbReference>
<keyword evidence="8" id="KW-1185">Reference proteome</keyword>
<evidence type="ECO:0000256" key="6">
    <source>
        <dbReference type="SAM" id="Phobius"/>
    </source>
</evidence>
<dbReference type="PANTHER" id="PTHR30238:SF4">
    <property type="entry name" value="SLL1022 PROTEIN"/>
    <property type="match status" value="1"/>
</dbReference>
<dbReference type="PANTHER" id="PTHR30238">
    <property type="entry name" value="MEMBRANE BOUND PREDICTED REDOX MODULATOR"/>
    <property type="match status" value="1"/>
</dbReference>
<evidence type="ECO:0000256" key="4">
    <source>
        <dbReference type="ARBA" id="ARBA00022989"/>
    </source>
</evidence>
<gene>
    <name evidence="7" type="ordered locus">ANT_01600</name>
</gene>
<evidence type="ECO:0000256" key="2">
    <source>
        <dbReference type="ARBA" id="ARBA00007511"/>
    </source>
</evidence>
<comment type="similarity">
    <text evidence="2">Belongs to the TerC family.</text>
</comment>
<keyword evidence="4 6" id="KW-1133">Transmembrane helix</keyword>
<dbReference type="eggNOG" id="COG0861">
    <property type="taxonomic scope" value="Bacteria"/>
</dbReference>
<dbReference type="NCBIfam" id="TIGR03716">
    <property type="entry name" value="R_switched_YkoY"/>
    <property type="match status" value="1"/>
</dbReference>
<evidence type="ECO:0000256" key="5">
    <source>
        <dbReference type="ARBA" id="ARBA00023136"/>
    </source>
</evidence>
<dbReference type="FunCoup" id="E8MZ51">
    <property type="interactions" value="218"/>
</dbReference>
<dbReference type="InterPro" id="IPR022493">
    <property type="entry name" value="CHP03716_TM_YkoY"/>
</dbReference>
<accession>E8MZ51</accession>
<dbReference type="STRING" id="926569.ANT_01600"/>
<feature type="transmembrane region" description="Helical" evidence="6">
    <location>
        <begin position="275"/>
        <end position="301"/>
    </location>
</feature>